<reference evidence="2 3" key="1">
    <citation type="submission" date="2010-12" db="EMBL/GenBank/DDBJ databases">
        <title>The Genome Sequence of Clostridium symbiosum strain WAL-14163.</title>
        <authorList>
            <person name="Earl A."/>
            <person name="Ward D."/>
            <person name="Feldgarden M."/>
            <person name="Gevers D."/>
            <person name="Finegold S.M."/>
            <person name="Summanen P.H."/>
            <person name="Molitoris D.R."/>
            <person name="Vaisanen M.L."/>
            <person name="Daigneault M."/>
            <person name="Young S.K."/>
            <person name="Zeng Q."/>
            <person name="Gargeya S."/>
            <person name="Fitzgerald M."/>
            <person name="Haas B."/>
            <person name="Abouelleil A."/>
            <person name="Alvarado L."/>
            <person name="Arachchi H.M."/>
            <person name="Berlin A."/>
            <person name="Brown A."/>
            <person name="Chapman S.B."/>
            <person name="Chen Z."/>
            <person name="Dunbar C."/>
            <person name="Freedman E."/>
            <person name="Gearin G."/>
            <person name="Gellesch M."/>
            <person name="Goldberg J."/>
            <person name="Griggs A."/>
            <person name="Gujja S."/>
            <person name="Heilman E."/>
            <person name="Heiman D."/>
            <person name="Howarth C."/>
            <person name="Larson L."/>
            <person name="Lui A."/>
            <person name="MacDonald P.J.P."/>
            <person name="Mehta T."/>
            <person name="Montmayeur A."/>
            <person name="Murphy C."/>
            <person name="Neiman D."/>
            <person name="Pearson M."/>
            <person name="Priest M."/>
            <person name="Roberts A."/>
            <person name="Saif S."/>
            <person name="Shea T."/>
            <person name="Shenoy N."/>
            <person name="Sisk P."/>
            <person name="Stolte C."/>
            <person name="Sykes S."/>
            <person name="White J."/>
            <person name="Yandava C."/>
            <person name="Nusbaum C."/>
            <person name="Birren B."/>
        </authorList>
    </citation>
    <scope>NUCLEOTIDE SEQUENCE [LARGE SCALE GENOMIC DNA]</scope>
    <source>
        <strain evidence="2 3">WAL-14163</strain>
    </source>
</reference>
<dbReference type="InterPro" id="IPR038765">
    <property type="entry name" value="Papain-like_cys_pep_sf"/>
</dbReference>
<gene>
    <name evidence="2" type="ORF">HMPREF9474_00036</name>
</gene>
<protein>
    <recommendedName>
        <fullName evidence="4">Transglutaminase-like domain-containing protein</fullName>
    </recommendedName>
</protein>
<dbReference type="AlphaFoldDB" id="E7GGI6"/>
<name>E7GGI6_CLOS6</name>
<dbReference type="EMBL" id="ADLQ01000001">
    <property type="protein sequence ID" value="EGA96108.1"/>
    <property type="molecule type" value="Genomic_DNA"/>
</dbReference>
<keyword evidence="1" id="KW-0732">Signal</keyword>
<sequence length="276" mass="31504">MKKQFLNKCVIAIITAIILTMPSTIVMAGQPNTGINGGQFTDWNTLTWTANDGTETTFGRGPKFSDIHPDVTDPEYFLKGYYQQEGGYWDSPYHREASTYNEPLANELKAFVHSFDWLNSDELTRANMVHDRISNGYHGNTYEHSAEAFTVLMTGKGICGDFSEEFQYLAKFVGLECEVYTPSYLHQACLVKINGQWFATDPTSTLPFLSNAKTYPVDYETEKNRYDKELDAKWDAYFKENPGSMTEKIFRADQQLASGEITREQYDAMWDSGELY</sequence>
<dbReference type="RefSeq" id="WP_003497055.1">
    <property type="nucleotide sequence ID" value="NZ_GL834305.1"/>
</dbReference>
<dbReference type="HOGENOM" id="CLU_1007243_0_0_9"/>
<comment type="caution">
    <text evidence="2">The sequence shown here is derived from an EMBL/GenBank/DDBJ whole genome shotgun (WGS) entry which is preliminary data.</text>
</comment>
<accession>E7GGI6</accession>
<evidence type="ECO:0000313" key="3">
    <source>
        <dbReference type="Proteomes" id="UP000002970"/>
    </source>
</evidence>
<dbReference type="SUPFAM" id="SSF54001">
    <property type="entry name" value="Cysteine proteinases"/>
    <property type="match status" value="1"/>
</dbReference>
<feature type="signal peptide" evidence="1">
    <location>
        <begin position="1"/>
        <end position="28"/>
    </location>
</feature>
<evidence type="ECO:0008006" key="4">
    <source>
        <dbReference type="Google" id="ProtNLM"/>
    </source>
</evidence>
<dbReference type="Proteomes" id="UP000002970">
    <property type="component" value="Unassembled WGS sequence"/>
</dbReference>
<keyword evidence="3" id="KW-1185">Reference proteome</keyword>
<proteinExistence type="predicted"/>
<organism evidence="2 3">
    <name type="scientific">Clostridium symbiosum (strain WAL-14163)</name>
    <dbReference type="NCBI Taxonomy" id="742740"/>
    <lineage>
        <taxon>Bacteria</taxon>
        <taxon>Bacillati</taxon>
        <taxon>Bacillota</taxon>
        <taxon>Clostridia</taxon>
        <taxon>Lachnospirales</taxon>
        <taxon>Lachnospiraceae</taxon>
        <taxon>Otoolea</taxon>
    </lineage>
</organism>
<evidence type="ECO:0000313" key="2">
    <source>
        <dbReference type="EMBL" id="EGA96108.1"/>
    </source>
</evidence>
<evidence type="ECO:0000256" key="1">
    <source>
        <dbReference type="SAM" id="SignalP"/>
    </source>
</evidence>
<feature type="chain" id="PRO_5003220814" description="Transglutaminase-like domain-containing protein" evidence="1">
    <location>
        <begin position="29"/>
        <end position="276"/>
    </location>
</feature>
<dbReference type="Gene3D" id="3.10.620.30">
    <property type="match status" value="1"/>
</dbReference>